<evidence type="ECO:0000313" key="11">
    <source>
        <dbReference type="Proteomes" id="UP001157125"/>
    </source>
</evidence>
<feature type="transmembrane region" description="Helical" evidence="8">
    <location>
        <begin position="167"/>
        <end position="188"/>
    </location>
</feature>
<dbReference type="EC" id="2.5.1.74" evidence="8 9"/>
<evidence type="ECO:0000256" key="1">
    <source>
        <dbReference type="ARBA" id="ARBA00004141"/>
    </source>
</evidence>
<dbReference type="HAMAP" id="MF_01937">
    <property type="entry name" value="MenA_1"/>
    <property type="match status" value="1"/>
</dbReference>
<feature type="transmembrane region" description="Helical" evidence="8">
    <location>
        <begin position="241"/>
        <end position="260"/>
    </location>
</feature>
<evidence type="ECO:0000256" key="5">
    <source>
        <dbReference type="ARBA" id="ARBA00022692"/>
    </source>
</evidence>
<dbReference type="CDD" id="cd13962">
    <property type="entry name" value="PT_UbiA_UBIAD1"/>
    <property type="match status" value="1"/>
</dbReference>
<feature type="transmembrane region" description="Helical" evidence="8">
    <location>
        <begin position="38"/>
        <end position="58"/>
    </location>
</feature>
<accession>A0ABQ6IEF3</accession>
<proteinExistence type="inferred from homology"/>
<evidence type="ECO:0000256" key="7">
    <source>
        <dbReference type="ARBA" id="ARBA00023136"/>
    </source>
</evidence>
<evidence type="ECO:0000256" key="8">
    <source>
        <dbReference type="HAMAP-Rule" id="MF_01937"/>
    </source>
</evidence>
<feature type="transmembrane region" description="Helical" evidence="8">
    <location>
        <begin position="142"/>
        <end position="161"/>
    </location>
</feature>
<evidence type="ECO:0000256" key="6">
    <source>
        <dbReference type="ARBA" id="ARBA00022989"/>
    </source>
</evidence>
<feature type="transmembrane region" description="Helical" evidence="8">
    <location>
        <begin position="114"/>
        <end position="130"/>
    </location>
</feature>
<dbReference type="PANTHER" id="PTHR13929">
    <property type="entry name" value="1,4-DIHYDROXY-2-NAPHTHOATE OCTAPRENYLTRANSFERASE"/>
    <property type="match status" value="1"/>
</dbReference>
<dbReference type="InterPro" id="IPR004657">
    <property type="entry name" value="MenA"/>
</dbReference>
<keyword evidence="6 8" id="KW-1133">Transmembrane helix</keyword>
<dbReference type="EMBL" id="BSUN01000001">
    <property type="protein sequence ID" value="GMA36071.1"/>
    <property type="molecule type" value="Genomic_DNA"/>
</dbReference>
<keyword evidence="7 8" id="KW-0472">Membrane</keyword>
<feature type="transmembrane region" description="Helical" evidence="8">
    <location>
        <begin position="92"/>
        <end position="108"/>
    </location>
</feature>
<comment type="caution">
    <text evidence="10">The sequence shown here is derived from an EMBL/GenBank/DDBJ whole genome shotgun (WGS) entry which is preliminary data.</text>
</comment>
<gene>
    <name evidence="8 10" type="primary">menA</name>
    <name evidence="10" type="ORF">GCM10025876_22750</name>
</gene>
<comment type="catalytic activity">
    <reaction evidence="8">
        <text>an all-trans-polyprenyl diphosphate + 1,4-dihydroxy-2-naphthoate + H(+) = a 2-demethylmenaquinol + CO2 + diphosphate</text>
        <dbReference type="Rhea" id="RHEA:26478"/>
        <dbReference type="Rhea" id="RHEA-COMP:9563"/>
        <dbReference type="Rhea" id="RHEA-COMP:9564"/>
        <dbReference type="ChEBI" id="CHEBI:11173"/>
        <dbReference type="ChEBI" id="CHEBI:15378"/>
        <dbReference type="ChEBI" id="CHEBI:16526"/>
        <dbReference type="ChEBI" id="CHEBI:33019"/>
        <dbReference type="ChEBI" id="CHEBI:55437"/>
        <dbReference type="ChEBI" id="CHEBI:58914"/>
        <dbReference type="EC" id="2.5.1.74"/>
    </reaction>
</comment>
<dbReference type="PANTHER" id="PTHR13929:SF0">
    <property type="entry name" value="UBIA PRENYLTRANSFERASE DOMAIN-CONTAINING PROTEIN 1"/>
    <property type="match status" value="1"/>
</dbReference>
<dbReference type="InterPro" id="IPR000537">
    <property type="entry name" value="UbiA_prenyltransferase"/>
</dbReference>
<comment type="pathway">
    <text evidence="8">Quinol/quinone metabolism; menaquinone biosynthesis; menaquinol from 1,4-dihydroxy-2-naphthoate: step 1/2.</text>
</comment>
<keyword evidence="3 8" id="KW-1003">Cell membrane</keyword>
<dbReference type="Proteomes" id="UP001157125">
    <property type="component" value="Unassembled WGS sequence"/>
</dbReference>
<evidence type="ECO:0000256" key="2">
    <source>
        <dbReference type="ARBA" id="ARBA00022428"/>
    </source>
</evidence>
<comment type="similarity">
    <text evidence="8">Belongs to the MenA family. Type 1 subfamily.</text>
</comment>
<reference evidence="11" key="1">
    <citation type="journal article" date="2019" name="Int. J. Syst. Evol. Microbiol.">
        <title>The Global Catalogue of Microorganisms (GCM) 10K type strain sequencing project: providing services to taxonomists for standard genome sequencing and annotation.</title>
        <authorList>
            <consortium name="The Broad Institute Genomics Platform"/>
            <consortium name="The Broad Institute Genome Sequencing Center for Infectious Disease"/>
            <person name="Wu L."/>
            <person name="Ma J."/>
        </authorList>
    </citation>
    <scope>NUCLEOTIDE SEQUENCE [LARGE SCALE GENOMIC DNA]</scope>
    <source>
        <strain evidence="11">NBRC 112299</strain>
    </source>
</reference>
<feature type="transmembrane region" description="Helical" evidence="8">
    <location>
        <begin position="267"/>
        <end position="288"/>
    </location>
</feature>
<keyword evidence="11" id="KW-1185">Reference proteome</keyword>
<dbReference type="Gene3D" id="1.10.357.140">
    <property type="entry name" value="UbiA prenyltransferase"/>
    <property type="match status" value="2"/>
</dbReference>
<organism evidence="10 11">
    <name type="scientific">Demequina litorisediminis</name>
    <dbReference type="NCBI Taxonomy" id="1849022"/>
    <lineage>
        <taxon>Bacteria</taxon>
        <taxon>Bacillati</taxon>
        <taxon>Actinomycetota</taxon>
        <taxon>Actinomycetes</taxon>
        <taxon>Micrococcales</taxon>
        <taxon>Demequinaceae</taxon>
        <taxon>Demequina</taxon>
    </lineage>
</organism>
<dbReference type="PIRSF" id="PIRSF005355">
    <property type="entry name" value="UBIAD1"/>
    <property type="match status" value="1"/>
</dbReference>
<name>A0ABQ6IEF3_9MICO</name>
<keyword evidence="5 8" id="KW-0812">Transmembrane</keyword>
<dbReference type="InterPro" id="IPR026046">
    <property type="entry name" value="UBIAD1"/>
</dbReference>
<dbReference type="NCBIfam" id="NF004751">
    <property type="entry name" value="PRK06080.1-3"/>
    <property type="match status" value="1"/>
</dbReference>
<comment type="function">
    <text evidence="8">Conversion of 1,4-dihydroxy-2-naphthoate (DHNA) to demethylmenaquinone (DMK).</text>
</comment>
<evidence type="ECO:0000256" key="3">
    <source>
        <dbReference type="ARBA" id="ARBA00022475"/>
    </source>
</evidence>
<feature type="transmembrane region" description="Helical" evidence="8">
    <location>
        <begin position="217"/>
        <end position="235"/>
    </location>
</feature>
<dbReference type="InterPro" id="IPR044878">
    <property type="entry name" value="UbiA_sf"/>
</dbReference>
<evidence type="ECO:0000256" key="4">
    <source>
        <dbReference type="ARBA" id="ARBA00022679"/>
    </source>
</evidence>
<sequence length="289" mass="30234">MTTAQDWVAGARPRTLWTAISPVAVGTGAAVLLDGFRFLPALLALAVGLAIQIAVNYANDYSDGVRGTDMDRVGPDRLVATGKATPTAVRNAAFLAFGVAAIAGLALVAVTDTWWLLIVGAIAIVAAWGYTGTSRPYGYSGWGEVVAFVFFGPVATLGTLYTQTGRITWWAVVASVGVGLYSVALMLVNNIRDIETDTVAGKRTLPVRVGEARARRMFMSVVLLPVVCAVVVAFVHPWALIATVVALPSLLIAFAMRVGAEKISMPLIFKGISGIGLAYGLLLGLGLAL</sequence>
<dbReference type="Pfam" id="PF01040">
    <property type="entry name" value="UbiA"/>
    <property type="match status" value="1"/>
</dbReference>
<protein>
    <recommendedName>
        <fullName evidence="8 9">1,4-dihydroxy-2-naphthoate octaprenyltransferase</fullName>
        <shortName evidence="8">DHNA-octaprenyltransferase</shortName>
        <ecNumber evidence="8 9">2.5.1.74</ecNumber>
    </recommendedName>
</protein>
<dbReference type="RefSeq" id="WP_284328377.1">
    <property type="nucleotide sequence ID" value="NZ_BSUN01000001.1"/>
</dbReference>
<comment type="subcellular location">
    <subcellularLocation>
        <location evidence="8">Cell membrane</location>
        <topology evidence="8">Multi-pass membrane protein</topology>
    </subcellularLocation>
    <subcellularLocation>
        <location evidence="1">Membrane</location>
        <topology evidence="1">Multi-pass membrane protein</topology>
    </subcellularLocation>
</comment>
<evidence type="ECO:0000313" key="10">
    <source>
        <dbReference type="EMBL" id="GMA36071.1"/>
    </source>
</evidence>
<evidence type="ECO:0000256" key="9">
    <source>
        <dbReference type="NCBIfam" id="TIGR00751"/>
    </source>
</evidence>
<keyword evidence="4 8" id="KW-0808">Transferase</keyword>
<dbReference type="NCBIfam" id="TIGR00751">
    <property type="entry name" value="menA"/>
    <property type="match status" value="1"/>
</dbReference>
<keyword evidence="2 8" id="KW-0474">Menaquinone biosynthesis</keyword>